<evidence type="ECO:0000313" key="3">
    <source>
        <dbReference type="EMBL" id="GAW84651.1"/>
    </source>
</evidence>
<evidence type="ECO:0000313" key="4">
    <source>
        <dbReference type="Proteomes" id="UP000195521"/>
    </source>
</evidence>
<keyword evidence="4" id="KW-1185">Reference proteome</keyword>
<dbReference type="Pfam" id="PF12420">
    <property type="entry name" value="DUF3671"/>
    <property type="match status" value="1"/>
</dbReference>
<dbReference type="Proteomes" id="UP000195521">
    <property type="component" value="Unassembled WGS sequence"/>
</dbReference>
<keyword evidence="1" id="KW-0175">Coiled coil</keyword>
<dbReference type="GeneID" id="39745459"/>
<reference evidence="4" key="1">
    <citation type="submission" date="2017-04" db="EMBL/GenBank/DDBJ databases">
        <title>Plasmodium gonderi genome.</title>
        <authorList>
            <person name="Arisue N."/>
            <person name="Honma H."/>
            <person name="Kawai S."/>
            <person name="Tougan T."/>
            <person name="Tanabe K."/>
            <person name="Horii T."/>
        </authorList>
    </citation>
    <scope>NUCLEOTIDE SEQUENCE [LARGE SCALE GENOMIC DNA]</scope>
    <source>
        <strain evidence="4">ATCC 30045</strain>
    </source>
</reference>
<evidence type="ECO:0000256" key="1">
    <source>
        <dbReference type="SAM" id="Coils"/>
    </source>
</evidence>
<dbReference type="RefSeq" id="XP_028547240.1">
    <property type="nucleotide sequence ID" value="XM_028691439.1"/>
</dbReference>
<dbReference type="EMBL" id="BDQF01000561">
    <property type="protein sequence ID" value="GAW84651.1"/>
    <property type="molecule type" value="Genomic_DNA"/>
</dbReference>
<evidence type="ECO:0000256" key="2">
    <source>
        <dbReference type="SAM" id="Phobius"/>
    </source>
</evidence>
<name>A0A1Y1JQ86_PLAGO</name>
<feature type="transmembrane region" description="Helical" evidence="2">
    <location>
        <begin position="385"/>
        <end position="411"/>
    </location>
</feature>
<proteinExistence type="predicted"/>
<feature type="coiled-coil region" evidence="1">
    <location>
        <begin position="242"/>
        <end position="284"/>
    </location>
</feature>
<feature type="transmembrane region" description="Helical" evidence="2">
    <location>
        <begin position="210"/>
        <end position="228"/>
    </location>
</feature>
<dbReference type="InterPro" id="IPR022139">
    <property type="entry name" value="Fam-L/Fam-M-like_plasmodium"/>
</dbReference>
<protein>
    <submittedName>
        <fullName evidence="3">Variable surface protein</fullName>
    </submittedName>
</protein>
<sequence>MLLTWIYLCFIRESRICKYLDMMCCSDNTLIMRYNRLLVEIKTETLFDNAGLKNNLSYNFHNRKLCNVENDVSTINNLKNISKYKSKRYKKSFILQYAINIDSEQICYIYKCLKSIDYSIKDVVRGHSEKSINHNLNEVITNKTIEKMLRKDYILINSAPLTAKLSTILFSIFEAINNDIAIKSIHFALVIIFAHKYSNSTYGMNKSLDSLLFLTLMITCLSQIFYAIGEYVIWNKYEDIILEEKRDIKEKYEKKALEKKEIKEKKKEEKIEKKKQKLANLKDLDTYMNEYNDRYDKRMGLGKLDCLCEKKIFNQIDNVYKLAHSPNKNNRLFKKALFKKYGMKIFLTNFFYLIAAVIGIIQILNRHEIILKKYEDTVYQELNKHLIPILGDIFVYVIPFILTLAIIYIFIKIEKYERLKARKGYMSAKEYYHFCKDIFK</sequence>
<accession>A0A1Y1JQ86</accession>
<comment type="caution">
    <text evidence="3">The sequence shown here is derived from an EMBL/GenBank/DDBJ whole genome shotgun (WGS) entry which is preliminary data.</text>
</comment>
<keyword evidence="2" id="KW-0812">Transmembrane</keyword>
<feature type="transmembrane region" description="Helical" evidence="2">
    <location>
        <begin position="341"/>
        <end position="365"/>
    </location>
</feature>
<keyword evidence="2" id="KW-1133">Transmembrane helix</keyword>
<organism evidence="3 4">
    <name type="scientific">Plasmodium gonderi</name>
    <dbReference type="NCBI Taxonomy" id="77519"/>
    <lineage>
        <taxon>Eukaryota</taxon>
        <taxon>Sar</taxon>
        <taxon>Alveolata</taxon>
        <taxon>Apicomplexa</taxon>
        <taxon>Aconoidasida</taxon>
        <taxon>Haemosporida</taxon>
        <taxon>Plasmodiidae</taxon>
        <taxon>Plasmodium</taxon>
        <taxon>Plasmodium (Plasmodium)</taxon>
    </lineage>
</organism>
<dbReference type="OrthoDB" id="10693411at2759"/>
<keyword evidence="2" id="KW-0472">Membrane</keyword>
<gene>
    <name evidence="3" type="ORF">PGO_004205</name>
</gene>
<dbReference type="AlphaFoldDB" id="A0A1Y1JQ86"/>